<evidence type="ECO:0000259" key="3">
    <source>
        <dbReference type="PROSITE" id="PS50213"/>
    </source>
</evidence>
<dbReference type="Proteomes" id="UP000613740">
    <property type="component" value="Unassembled WGS sequence"/>
</dbReference>
<dbReference type="EMBL" id="JAEHOD010000021">
    <property type="protein sequence ID" value="KAG2447590.1"/>
    <property type="molecule type" value="Genomic_DNA"/>
</dbReference>
<dbReference type="GO" id="GO:0005615">
    <property type="term" value="C:extracellular space"/>
    <property type="evidence" value="ECO:0007669"/>
    <property type="project" value="TreeGrafter"/>
</dbReference>
<dbReference type="Pfam" id="PF02469">
    <property type="entry name" value="Fasciclin"/>
    <property type="match status" value="2"/>
</dbReference>
<name>A0A836B4S1_9CHLO</name>
<dbReference type="InterPro" id="IPR050904">
    <property type="entry name" value="Adhesion/Biosynth-related"/>
</dbReference>
<keyword evidence="1" id="KW-0812">Transmembrane</keyword>
<dbReference type="PANTHER" id="PTHR10900">
    <property type="entry name" value="PERIOSTIN-RELATED"/>
    <property type="match status" value="1"/>
</dbReference>
<dbReference type="PROSITE" id="PS50213">
    <property type="entry name" value="FAS1"/>
    <property type="match status" value="2"/>
</dbReference>
<dbReference type="SMART" id="SM00554">
    <property type="entry name" value="FAS1"/>
    <property type="match status" value="2"/>
</dbReference>
<dbReference type="Gene3D" id="2.30.180.10">
    <property type="entry name" value="FAS1 domain"/>
    <property type="match status" value="3"/>
</dbReference>
<keyword evidence="1" id="KW-1133">Transmembrane helix</keyword>
<feature type="transmembrane region" description="Helical" evidence="1">
    <location>
        <begin position="523"/>
        <end position="542"/>
    </location>
</feature>
<dbReference type="SUPFAM" id="SSF82153">
    <property type="entry name" value="FAS1 domain"/>
    <property type="match status" value="3"/>
</dbReference>
<evidence type="ECO:0000313" key="4">
    <source>
        <dbReference type="EMBL" id="KAG2447590.1"/>
    </source>
</evidence>
<comment type="caution">
    <text evidence="4">The sequence shown here is derived from an EMBL/GenBank/DDBJ whole genome shotgun (WGS) entry which is preliminary data.</text>
</comment>
<evidence type="ECO:0000313" key="5">
    <source>
        <dbReference type="Proteomes" id="UP000613740"/>
    </source>
</evidence>
<keyword evidence="5" id="KW-1185">Reference proteome</keyword>
<feature type="chain" id="PRO_5032632508" description="FAS1 domain-containing protein" evidence="2">
    <location>
        <begin position="27"/>
        <end position="543"/>
    </location>
</feature>
<dbReference type="AlphaFoldDB" id="A0A836B4S1"/>
<feature type="domain" description="FAS1" evidence="3">
    <location>
        <begin position="353"/>
        <end position="508"/>
    </location>
</feature>
<sequence length="543" mass="57093">MARSLRGLFSTVAALLVGLVAYGADAQSGNFTTFADFLAAYNGTDLTIFTAALNKTGLTNTIASIGGTVFIPTDAAFASFATSLGLANATALLDLSQDVVAALLKFHVTPRKVDMTTPFFFLGLNLTDAATASEMFSELKTLYTPAGSEKTVYLNVTTNITDWKASTVKSVRAAASLVGNVTVPFTAVGNATVAVISQVMAWWYSSIADAISDNSRLDLLALSLKNNGMWSGLYDEKLSRTLFAPADGAVQSVQTDLTIDMRANSTVAKDMLNYMQAYGINTSANFSADTRANYTYTSIFANQTLTAAQTGANNVSVISKGTVARLAYGTIQVGGPTPRSLIHILSYPVVPTVTNIWTLIKDDPNFSVLVGLFVREGKELERLQGRVVDGQTSVNPQAYTLMAPSNAAFAKFANTYNTVVSNITNLIGASSLGFFLRNHIIVGSYNTNNLTAGVQLTTAGLSSKKVGVTTSGSSIVLEGAKSTATLVAPFNTEVAYGWAYVQVIDFPLVPEEVILPTPGSAGAALPSVVVLLAGLVAALVVMI</sequence>
<protein>
    <recommendedName>
        <fullName evidence="3">FAS1 domain-containing protein</fullName>
    </recommendedName>
</protein>
<accession>A0A836B4S1</accession>
<evidence type="ECO:0000256" key="1">
    <source>
        <dbReference type="SAM" id="Phobius"/>
    </source>
</evidence>
<dbReference type="InterPro" id="IPR036378">
    <property type="entry name" value="FAS1_dom_sf"/>
</dbReference>
<evidence type="ECO:0000256" key="2">
    <source>
        <dbReference type="SAM" id="SignalP"/>
    </source>
</evidence>
<gene>
    <name evidence="4" type="ORF">HYH02_007513</name>
</gene>
<organism evidence="4 5">
    <name type="scientific">Chlamydomonas schloesseri</name>
    <dbReference type="NCBI Taxonomy" id="2026947"/>
    <lineage>
        <taxon>Eukaryota</taxon>
        <taxon>Viridiplantae</taxon>
        <taxon>Chlorophyta</taxon>
        <taxon>core chlorophytes</taxon>
        <taxon>Chlorophyceae</taxon>
        <taxon>CS clade</taxon>
        <taxon>Chlamydomonadales</taxon>
        <taxon>Chlamydomonadaceae</taxon>
        <taxon>Chlamydomonas</taxon>
    </lineage>
</organism>
<reference evidence="4" key="1">
    <citation type="journal article" date="2020" name="bioRxiv">
        <title>Comparative genomics of Chlamydomonas.</title>
        <authorList>
            <person name="Craig R.J."/>
            <person name="Hasan A.R."/>
            <person name="Ness R.W."/>
            <person name="Keightley P.D."/>
        </authorList>
    </citation>
    <scope>NUCLEOTIDE SEQUENCE</scope>
    <source>
        <strain evidence="4">CCAP 11/173</strain>
    </source>
</reference>
<dbReference type="InterPro" id="IPR000782">
    <property type="entry name" value="FAS1_domain"/>
</dbReference>
<feature type="signal peptide" evidence="2">
    <location>
        <begin position="1"/>
        <end position="26"/>
    </location>
</feature>
<keyword evidence="1" id="KW-0472">Membrane</keyword>
<keyword evidence="2" id="KW-0732">Signal</keyword>
<dbReference type="OrthoDB" id="562368at2759"/>
<dbReference type="PANTHER" id="PTHR10900:SF77">
    <property type="entry name" value="FI19380P1"/>
    <property type="match status" value="1"/>
</dbReference>
<feature type="domain" description="FAS1" evidence="3">
    <location>
        <begin position="33"/>
        <end position="182"/>
    </location>
</feature>
<proteinExistence type="predicted"/>